<comment type="caution">
    <text evidence="1">The sequence shown here is derived from an EMBL/GenBank/DDBJ whole genome shotgun (WGS) entry which is preliminary data.</text>
</comment>
<dbReference type="Proteomes" id="UP000286415">
    <property type="component" value="Unassembled WGS sequence"/>
</dbReference>
<evidence type="ECO:0000313" key="2">
    <source>
        <dbReference type="Proteomes" id="UP000286415"/>
    </source>
</evidence>
<gene>
    <name evidence="1" type="ORF">CSKR_112802</name>
</gene>
<accession>A0A3R7FNL8</accession>
<dbReference type="AlphaFoldDB" id="A0A3R7FNL8"/>
<proteinExistence type="predicted"/>
<organism evidence="1 2">
    <name type="scientific">Clonorchis sinensis</name>
    <name type="common">Chinese liver fluke</name>
    <dbReference type="NCBI Taxonomy" id="79923"/>
    <lineage>
        <taxon>Eukaryota</taxon>
        <taxon>Metazoa</taxon>
        <taxon>Spiralia</taxon>
        <taxon>Lophotrochozoa</taxon>
        <taxon>Platyhelminthes</taxon>
        <taxon>Trematoda</taxon>
        <taxon>Digenea</taxon>
        <taxon>Opisthorchiida</taxon>
        <taxon>Opisthorchiata</taxon>
        <taxon>Opisthorchiidae</taxon>
        <taxon>Clonorchis</taxon>
    </lineage>
</organism>
<sequence>MPHQQYPPLHSKRGKKAQWLEREFTDWKFRGSTPTTASQLPLSRLGQPGSIPALVFPSGGLAVRRRKGATAELWTNLDYPKTRNHSGPRYSWLSNWKVLGYPTVNRNTLLIRFSKLHIRHFRYSVTDRLKQPDADSTVLTRPMPYV</sequence>
<reference evidence="1 2" key="2">
    <citation type="journal article" date="2021" name="Genomics">
        <title>High-quality reference genome for Clonorchis sinensis.</title>
        <authorList>
            <person name="Young N.D."/>
            <person name="Stroehlein A.J."/>
            <person name="Kinkar L."/>
            <person name="Wang T."/>
            <person name="Sohn W.M."/>
            <person name="Chang B.C.H."/>
            <person name="Kaur P."/>
            <person name="Weisz D."/>
            <person name="Dudchenko O."/>
            <person name="Aiden E.L."/>
            <person name="Korhonen P.K."/>
            <person name="Gasser R.B."/>
        </authorList>
    </citation>
    <scope>NUCLEOTIDE SEQUENCE [LARGE SCALE GENOMIC DNA]</scope>
    <source>
        <strain evidence="1">Cs-k2</strain>
    </source>
</reference>
<dbReference type="OrthoDB" id="10051416at2759"/>
<dbReference type="InParanoid" id="A0A3R7FNL8"/>
<evidence type="ECO:0000313" key="1">
    <source>
        <dbReference type="EMBL" id="KAG5452333.1"/>
    </source>
</evidence>
<protein>
    <submittedName>
        <fullName evidence="1">Uncharacterized protein</fullName>
    </submittedName>
</protein>
<keyword evidence="2" id="KW-1185">Reference proteome</keyword>
<reference evidence="1 2" key="1">
    <citation type="journal article" date="2018" name="Biotechnol. Adv.">
        <title>Improved genomic resources and new bioinformatic workflow for the carcinogenic parasite Clonorchis sinensis: Biotechnological implications.</title>
        <authorList>
            <person name="Wang D."/>
            <person name="Korhonen P.K."/>
            <person name="Gasser R.B."/>
            <person name="Young N.D."/>
        </authorList>
    </citation>
    <scope>NUCLEOTIDE SEQUENCE [LARGE SCALE GENOMIC DNA]</scope>
    <source>
        <strain evidence="1">Cs-k2</strain>
    </source>
</reference>
<name>A0A3R7FNL8_CLOSI</name>
<dbReference type="EMBL" id="NIRI02000042">
    <property type="protein sequence ID" value="KAG5452333.1"/>
    <property type="molecule type" value="Genomic_DNA"/>
</dbReference>